<sequence length="124" mass="13391">MRIWVSTAITTVVVVLFGAASFATDGFGMFPHEYDLRTEITGTGKAARIDLTWPGQVGSKPSSGDLPWSARARTGFGFFTLLATGVPEDATCRLLVDGREVVRSTVRGGELSCEYSVQDEKDAR</sequence>
<evidence type="ECO:0000313" key="1">
    <source>
        <dbReference type="EMBL" id="MBA8930222.1"/>
    </source>
</evidence>
<dbReference type="Gene3D" id="2.60.40.2880">
    <property type="entry name" value="MmpS1-5, C-terminal soluble domain"/>
    <property type="match status" value="1"/>
</dbReference>
<dbReference type="InterPro" id="IPR038468">
    <property type="entry name" value="MmpS_C"/>
</dbReference>
<keyword evidence="2" id="KW-1185">Reference proteome</keyword>
<dbReference type="RefSeq" id="WP_182839754.1">
    <property type="nucleotide sequence ID" value="NZ_BAAABQ010000034.1"/>
</dbReference>
<comment type="caution">
    <text evidence="1">The sequence shown here is derived from an EMBL/GenBank/DDBJ whole genome shotgun (WGS) entry which is preliminary data.</text>
</comment>
<proteinExistence type="predicted"/>
<organism evidence="1 2">
    <name type="scientific">Kutzneria viridogrisea</name>
    <dbReference type="NCBI Taxonomy" id="47990"/>
    <lineage>
        <taxon>Bacteria</taxon>
        <taxon>Bacillati</taxon>
        <taxon>Actinomycetota</taxon>
        <taxon>Actinomycetes</taxon>
        <taxon>Pseudonocardiales</taxon>
        <taxon>Pseudonocardiaceae</taxon>
        <taxon>Kutzneria</taxon>
    </lineage>
</organism>
<dbReference type="Proteomes" id="UP000517916">
    <property type="component" value="Unassembled WGS sequence"/>
</dbReference>
<gene>
    <name evidence="1" type="ORF">BC739_007455</name>
</gene>
<accession>A0ABR6BTH4</accession>
<evidence type="ECO:0000313" key="2">
    <source>
        <dbReference type="Proteomes" id="UP000517916"/>
    </source>
</evidence>
<evidence type="ECO:0008006" key="3">
    <source>
        <dbReference type="Google" id="ProtNLM"/>
    </source>
</evidence>
<name>A0ABR6BTH4_9PSEU</name>
<dbReference type="EMBL" id="JACJID010000006">
    <property type="protein sequence ID" value="MBA8930222.1"/>
    <property type="molecule type" value="Genomic_DNA"/>
</dbReference>
<reference evidence="1 2" key="1">
    <citation type="submission" date="2020-08" db="EMBL/GenBank/DDBJ databases">
        <title>Genomic Encyclopedia of Archaeal and Bacterial Type Strains, Phase II (KMG-II): from individual species to whole genera.</title>
        <authorList>
            <person name="Goeker M."/>
        </authorList>
    </citation>
    <scope>NUCLEOTIDE SEQUENCE [LARGE SCALE GENOMIC DNA]</scope>
    <source>
        <strain evidence="1 2">DSM 43850</strain>
    </source>
</reference>
<protein>
    <recommendedName>
        <fullName evidence="3">Secreted protein</fullName>
    </recommendedName>
</protein>